<dbReference type="Proteomes" id="UP000251241">
    <property type="component" value="Unassembled WGS sequence"/>
</dbReference>
<name>A0A2X2IXA8_SPHMU</name>
<evidence type="ECO:0000313" key="1">
    <source>
        <dbReference type="EMBL" id="SPZ85974.1"/>
    </source>
</evidence>
<dbReference type="RefSeq" id="WP_070564222.1">
    <property type="nucleotide sequence ID" value="NZ_CP068086.1"/>
</dbReference>
<reference evidence="2 4" key="2">
    <citation type="submission" date="2019-10" db="EMBL/GenBank/DDBJ databases">
        <authorList>
            <person name="Karimi E."/>
        </authorList>
    </citation>
    <scope>NUCLEOTIDE SEQUENCE [LARGE SCALE GENOMIC DNA]</scope>
    <source>
        <strain evidence="2">Sphingobacterium sp. 8BC</strain>
    </source>
</reference>
<evidence type="ECO:0000313" key="4">
    <source>
        <dbReference type="Proteomes" id="UP000432350"/>
    </source>
</evidence>
<protein>
    <submittedName>
        <fullName evidence="1">Protein of uncharacterized function (DUF3822)</fullName>
    </submittedName>
</protein>
<evidence type="ECO:0000313" key="2">
    <source>
        <dbReference type="EMBL" id="VXD05535.1"/>
    </source>
</evidence>
<reference evidence="1 3" key="1">
    <citation type="submission" date="2018-06" db="EMBL/GenBank/DDBJ databases">
        <authorList>
            <consortium name="Pathogen Informatics"/>
            <person name="Doyle S."/>
        </authorList>
    </citation>
    <scope>NUCLEOTIDE SEQUENCE [LARGE SCALE GENOMIC DNA]</scope>
    <source>
        <strain evidence="1 3">NCTC11343</strain>
    </source>
</reference>
<proteinExistence type="predicted"/>
<dbReference type="Proteomes" id="UP000432350">
    <property type="component" value="Unassembled WGS sequence"/>
</dbReference>
<dbReference type="CDD" id="cd24013">
    <property type="entry name" value="ASKHA_ATPase_BT3980-like"/>
    <property type="match status" value="1"/>
</dbReference>
<accession>A0A654DHT3</accession>
<dbReference type="EMBL" id="UAUU01000008">
    <property type="protein sequence ID" value="SPZ85974.1"/>
    <property type="molecule type" value="Genomic_DNA"/>
</dbReference>
<organism evidence="1 3">
    <name type="scientific">Sphingobacterium multivorum</name>
    <dbReference type="NCBI Taxonomy" id="28454"/>
    <lineage>
        <taxon>Bacteria</taxon>
        <taxon>Pseudomonadati</taxon>
        <taxon>Bacteroidota</taxon>
        <taxon>Sphingobacteriia</taxon>
        <taxon>Sphingobacteriales</taxon>
        <taxon>Sphingobacteriaceae</taxon>
        <taxon>Sphingobacterium</taxon>
    </lineage>
</organism>
<dbReference type="InterPro" id="IPR024213">
    <property type="entry name" value="DUF3822"/>
</dbReference>
<gene>
    <name evidence="1" type="ORF">NCTC11343_02540</name>
    <name evidence="2" type="ORF">SPHINGO8BC_60542</name>
</gene>
<dbReference type="AlphaFoldDB" id="A0A2X2IXA8"/>
<dbReference type="Gene3D" id="3.30.420.260">
    <property type="match status" value="1"/>
</dbReference>
<dbReference type="GeneID" id="97180768"/>
<sequence length="265" mass="30558">MNYISKQFNIHYLPEYNLLVKAGFQKDVLAVVDKKSIAPILIEYPSEEPILDATRIMSLPFRFVRVVIPHQTFTFIPKEFFLSENISDYLQFLGTTDLENTFSYSLDNLNLVAVYQFDGLLLNRWKRLFPDAVILPEFAVVLDRAQERVSIRGSVLGLHFVAENTVDFYLFKNGVFQLYNSFEIHNLDDISYYVLNILTQFNLGDSINKVLLSGEIPNESYYKRISTYAGDIEILDLKTKVVLADSEIESNLTPYNVLFDSILCE</sequence>
<evidence type="ECO:0000313" key="3">
    <source>
        <dbReference type="Proteomes" id="UP000251241"/>
    </source>
</evidence>
<dbReference type="Gene3D" id="3.30.420.250">
    <property type="match status" value="1"/>
</dbReference>
<dbReference type="Pfam" id="PF12864">
    <property type="entry name" value="DUF3822"/>
    <property type="match status" value="1"/>
</dbReference>
<dbReference type="EMBL" id="CABWMV010000025">
    <property type="protein sequence ID" value="VXD05535.1"/>
    <property type="molecule type" value="Genomic_DNA"/>
</dbReference>
<accession>A0A2X2IXA8</accession>